<evidence type="ECO:0000313" key="3">
    <source>
        <dbReference type="Proteomes" id="UP000595070"/>
    </source>
</evidence>
<reference evidence="2 3" key="1">
    <citation type="submission" date="2020-10" db="EMBL/GenBank/DDBJ databases">
        <title>Campylobacter and Helicobacter PacBio genomes.</title>
        <authorList>
            <person name="Lane C."/>
        </authorList>
    </citation>
    <scope>NUCLEOTIDE SEQUENCE [LARGE SCALE GENOMIC DNA]</scope>
    <source>
        <strain evidence="2 3">2016D-0074</strain>
    </source>
</reference>
<keyword evidence="3" id="KW-1185">Reference proteome</keyword>
<protein>
    <recommendedName>
        <fullName evidence="4">Periplasmic protein</fullName>
    </recommendedName>
</protein>
<evidence type="ECO:0008006" key="4">
    <source>
        <dbReference type="Google" id="ProtNLM"/>
    </source>
</evidence>
<name>A0ABX6TUF6_9BACT</name>
<proteinExistence type="predicted"/>
<organism evidence="2 3">
    <name type="scientific">Campylobacter peloridis</name>
    <dbReference type="NCBI Taxonomy" id="488546"/>
    <lineage>
        <taxon>Bacteria</taxon>
        <taxon>Pseudomonadati</taxon>
        <taxon>Campylobacterota</taxon>
        <taxon>Epsilonproteobacteria</taxon>
        <taxon>Campylobacterales</taxon>
        <taxon>Campylobacteraceae</taxon>
        <taxon>Campylobacter</taxon>
    </lineage>
</organism>
<feature type="chain" id="PRO_5046286570" description="Periplasmic protein" evidence="1">
    <location>
        <begin position="21"/>
        <end position="216"/>
    </location>
</feature>
<feature type="signal peptide" evidence="1">
    <location>
        <begin position="1"/>
        <end position="20"/>
    </location>
</feature>
<evidence type="ECO:0000256" key="1">
    <source>
        <dbReference type="SAM" id="SignalP"/>
    </source>
</evidence>
<dbReference type="EMBL" id="CP063079">
    <property type="protein sequence ID" value="QOQ89620.1"/>
    <property type="molecule type" value="Genomic_DNA"/>
</dbReference>
<accession>A0ABX6TUF6</accession>
<dbReference type="RefSeq" id="WP_044598189.1">
    <property type="nucleotide sequence ID" value="NZ_CP063079.1"/>
</dbReference>
<gene>
    <name evidence="2" type="ORF">IMC75_03965</name>
</gene>
<keyword evidence="1" id="KW-0732">Signal</keyword>
<evidence type="ECO:0000313" key="2">
    <source>
        <dbReference type="EMBL" id="QOQ89620.1"/>
    </source>
</evidence>
<dbReference type="Proteomes" id="UP000595070">
    <property type="component" value="Chromosome"/>
</dbReference>
<sequence length="216" mass="25430">MRVFLVFLCFLSAIYASSFANKKIIKMQNNDDFHIINLNQNINYNKLSEIYTLALIPSYEKEYNFYFSNLKINAKTMAKDTLKELSSIINKQNNFTLLSQKENQSYINSQNILQADKNFINAEEFLEFNHFKKANFIILLDLKNIQANQQNFLFFSNFDVKAHIEYKIYNAKTSKLKDHKILNISSSFSAKDKYKSYQELIKDIANILYDDIKNTI</sequence>